<evidence type="ECO:0000259" key="4">
    <source>
        <dbReference type="PROSITE" id="PS50987"/>
    </source>
</evidence>
<keyword evidence="7" id="KW-1185">Reference proteome</keyword>
<dbReference type="CDD" id="cd00090">
    <property type="entry name" value="HTH_ARSR"/>
    <property type="match status" value="1"/>
</dbReference>
<dbReference type="InterPro" id="IPR036390">
    <property type="entry name" value="WH_DNA-bd_sf"/>
</dbReference>
<gene>
    <name evidence="6" type="primary">aseR_2</name>
    <name evidence="5" type="synonym">aseR_1</name>
    <name evidence="5" type="ORF">Thiowin_00947</name>
    <name evidence="6" type="ORF">Thiowin_02023</name>
</gene>
<dbReference type="RefSeq" id="WP_328986564.1">
    <property type="nucleotide sequence ID" value="NZ_CP121472.1"/>
</dbReference>
<organism evidence="6 7">
    <name type="scientific">Thiorhodovibrio winogradskyi</name>
    <dbReference type="NCBI Taxonomy" id="77007"/>
    <lineage>
        <taxon>Bacteria</taxon>
        <taxon>Pseudomonadati</taxon>
        <taxon>Pseudomonadota</taxon>
        <taxon>Gammaproteobacteria</taxon>
        <taxon>Chromatiales</taxon>
        <taxon>Chromatiaceae</taxon>
        <taxon>Thiorhodovibrio</taxon>
    </lineage>
</organism>
<proteinExistence type="predicted"/>
<dbReference type="NCBIfam" id="NF007528">
    <property type="entry name" value="PRK10141.1"/>
    <property type="match status" value="1"/>
</dbReference>
<dbReference type="InterPro" id="IPR036388">
    <property type="entry name" value="WH-like_DNA-bd_sf"/>
</dbReference>
<name>A0ABZ0SAE5_9GAMM</name>
<dbReference type="InterPro" id="IPR011991">
    <property type="entry name" value="ArsR-like_HTH"/>
</dbReference>
<dbReference type="InterPro" id="IPR001845">
    <property type="entry name" value="HTH_ArsR_DNA-bd_dom"/>
</dbReference>
<evidence type="ECO:0000256" key="2">
    <source>
        <dbReference type="ARBA" id="ARBA00023125"/>
    </source>
</evidence>
<dbReference type="PANTHER" id="PTHR43132">
    <property type="entry name" value="ARSENICAL RESISTANCE OPERON REPRESSOR ARSR-RELATED"/>
    <property type="match status" value="1"/>
</dbReference>
<keyword evidence="1" id="KW-0805">Transcription regulation</keyword>
<dbReference type="SUPFAM" id="SSF46785">
    <property type="entry name" value="Winged helix' DNA-binding domain"/>
    <property type="match status" value="1"/>
</dbReference>
<dbReference type="PANTHER" id="PTHR43132:SF2">
    <property type="entry name" value="ARSENICAL RESISTANCE OPERON REPRESSOR ARSR-RELATED"/>
    <property type="match status" value="1"/>
</dbReference>
<protein>
    <submittedName>
        <fullName evidence="6">HTH-type transcriptional repressor AseR</fullName>
    </submittedName>
</protein>
<evidence type="ECO:0000256" key="3">
    <source>
        <dbReference type="ARBA" id="ARBA00023163"/>
    </source>
</evidence>
<sequence>MSHSALPPTSIAATAFFAALANDTRLRMLMLLLREGELCVCELTGAIGVSQPHISRHLAQLRELALVADRRAGTWIYYRIHPDLPPWAKAVLRELVAGLRGAAPFDDDQRALAALANRPGAPRCEAAVD</sequence>
<dbReference type="NCBIfam" id="NF033788">
    <property type="entry name" value="HTH_metalloreg"/>
    <property type="match status" value="1"/>
</dbReference>
<feature type="domain" description="HTH arsR-type" evidence="4">
    <location>
        <begin position="5"/>
        <end position="103"/>
    </location>
</feature>
<evidence type="ECO:0000313" key="6">
    <source>
        <dbReference type="EMBL" id="WPL17037.1"/>
    </source>
</evidence>
<dbReference type="SMART" id="SM00418">
    <property type="entry name" value="HTH_ARSR"/>
    <property type="match status" value="1"/>
</dbReference>
<keyword evidence="3" id="KW-0804">Transcription</keyword>
<dbReference type="Gene3D" id="1.10.10.10">
    <property type="entry name" value="Winged helix-like DNA-binding domain superfamily/Winged helix DNA-binding domain"/>
    <property type="match status" value="1"/>
</dbReference>
<dbReference type="Proteomes" id="UP001432180">
    <property type="component" value="Chromosome"/>
</dbReference>
<dbReference type="Pfam" id="PF01022">
    <property type="entry name" value="HTH_5"/>
    <property type="match status" value="1"/>
</dbReference>
<keyword evidence="2" id="KW-0238">DNA-binding</keyword>
<accession>A0ABZ0SAE5</accession>
<evidence type="ECO:0000313" key="5">
    <source>
        <dbReference type="EMBL" id="WPL16016.1"/>
    </source>
</evidence>
<dbReference type="PROSITE" id="PS50987">
    <property type="entry name" value="HTH_ARSR_2"/>
    <property type="match status" value="1"/>
</dbReference>
<reference evidence="6 7" key="1">
    <citation type="journal article" date="2023" name="Microorganisms">
        <title>Thiorhodovibrio frisius and Trv. litoralis spp. nov., Two Novel Members from a Clade of Fastidious Purple Sulfur Bacteria That Exhibit Unique Red-Shifted Light-Harvesting Capabilities.</title>
        <authorList>
            <person name="Methner A."/>
            <person name="Kuzyk S.B."/>
            <person name="Petersen J."/>
            <person name="Bauer S."/>
            <person name="Brinkmann H."/>
            <person name="Sichau K."/>
            <person name="Wanner G."/>
            <person name="Wolf J."/>
            <person name="Neumann-Schaal M."/>
            <person name="Henke P."/>
            <person name="Tank M."/>
            <person name="Sproer C."/>
            <person name="Bunk B."/>
            <person name="Overmann J."/>
        </authorList>
    </citation>
    <scope>NUCLEOTIDE SEQUENCE [LARGE SCALE GENOMIC DNA]</scope>
    <source>
        <strain evidence="6 7">DSM 6702</strain>
    </source>
</reference>
<dbReference type="EMBL" id="CP121472">
    <property type="protein sequence ID" value="WPL16016.1"/>
    <property type="molecule type" value="Genomic_DNA"/>
</dbReference>
<evidence type="ECO:0000256" key="1">
    <source>
        <dbReference type="ARBA" id="ARBA00023015"/>
    </source>
</evidence>
<evidence type="ECO:0000313" key="7">
    <source>
        <dbReference type="Proteomes" id="UP001432180"/>
    </source>
</evidence>
<dbReference type="PRINTS" id="PR00778">
    <property type="entry name" value="HTHARSR"/>
</dbReference>
<dbReference type="InterPro" id="IPR051011">
    <property type="entry name" value="Metal_resp_trans_reg"/>
</dbReference>
<dbReference type="EMBL" id="CP121472">
    <property type="protein sequence ID" value="WPL17037.1"/>
    <property type="molecule type" value="Genomic_DNA"/>
</dbReference>